<evidence type="ECO:0000256" key="5">
    <source>
        <dbReference type="ARBA" id="ARBA00023242"/>
    </source>
</evidence>
<dbReference type="GO" id="GO:0003677">
    <property type="term" value="F:DNA binding"/>
    <property type="evidence" value="ECO:0007669"/>
    <property type="project" value="UniProtKB-KW"/>
</dbReference>
<keyword evidence="2" id="KW-0805">Transcription regulation</keyword>
<dbReference type="PANTHER" id="PTHR31140">
    <property type="entry name" value="B3 DOMAIN-CONTAINING TRANSCRIPTION FACTOR ABI3"/>
    <property type="match status" value="1"/>
</dbReference>
<keyword evidence="3" id="KW-0238">DNA-binding</keyword>
<evidence type="ECO:0000256" key="3">
    <source>
        <dbReference type="ARBA" id="ARBA00023125"/>
    </source>
</evidence>
<dbReference type="CDD" id="cd10017">
    <property type="entry name" value="B3_DNA"/>
    <property type="match status" value="1"/>
</dbReference>
<keyword evidence="4" id="KW-0804">Transcription</keyword>
<dbReference type="SMART" id="SM01019">
    <property type="entry name" value="B3"/>
    <property type="match status" value="1"/>
</dbReference>
<evidence type="ECO:0000313" key="6">
    <source>
        <dbReference type="EnsemblPlants" id="EMT27675"/>
    </source>
</evidence>
<dbReference type="InterPro" id="IPR015300">
    <property type="entry name" value="DNA-bd_pseudobarrel_sf"/>
</dbReference>
<evidence type="ECO:0000256" key="4">
    <source>
        <dbReference type="ARBA" id="ARBA00023163"/>
    </source>
</evidence>
<evidence type="ECO:0000256" key="2">
    <source>
        <dbReference type="ARBA" id="ARBA00023015"/>
    </source>
</evidence>
<evidence type="ECO:0000256" key="1">
    <source>
        <dbReference type="ARBA" id="ARBA00004123"/>
    </source>
</evidence>
<reference evidence="6" key="1">
    <citation type="submission" date="2015-06" db="UniProtKB">
        <authorList>
            <consortium name="EnsemblPlants"/>
        </authorList>
    </citation>
    <scope>IDENTIFICATION</scope>
</reference>
<keyword evidence="5" id="KW-0539">Nucleus</keyword>
<dbReference type="EnsemblPlants" id="EMT27675">
    <property type="protein sequence ID" value="EMT27675"/>
    <property type="gene ID" value="F775_28679"/>
</dbReference>
<accession>M8BRQ8</accession>
<dbReference type="PANTHER" id="PTHR31140:SF12">
    <property type="entry name" value="B3 DOMAIN-CONTAINING PROTEIN OS04G0676650-RELATED"/>
    <property type="match status" value="1"/>
</dbReference>
<dbReference type="GO" id="GO:0003700">
    <property type="term" value="F:DNA-binding transcription factor activity"/>
    <property type="evidence" value="ECO:0007669"/>
    <property type="project" value="InterPro"/>
</dbReference>
<dbReference type="InterPro" id="IPR003340">
    <property type="entry name" value="B3_DNA-bd"/>
</dbReference>
<name>M8BRQ8_AEGTA</name>
<dbReference type="InterPro" id="IPR044800">
    <property type="entry name" value="LEC2-like"/>
</dbReference>
<dbReference type="AlphaFoldDB" id="M8BRQ8"/>
<organism evidence="6">
    <name type="scientific">Aegilops tauschii</name>
    <name type="common">Tausch's goatgrass</name>
    <name type="synonym">Aegilops squarrosa</name>
    <dbReference type="NCBI Taxonomy" id="37682"/>
    <lineage>
        <taxon>Eukaryota</taxon>
        <taxon>Viridiplantae</taxon>
        <taxon>Streptophyta</taxon>
        <taxon>Embryophyta</taxon>
        <taxon>Tracheophyta</taxon>
        <taxon>Spermatophyta</taxon>
        <taxon>Magnoliopsida</taxon>
        <taxon>Liliopsida</taxon>
        <taxon>Poales</taxon>
        <taxon>Poaceae</taxon>
        <taxon>BOP clade</taxon>
        <taxon>Pooideae</taxon>
        <taxon>Triticodae</taxon>
        <taxon>Triticeae</taxon>
        <taxon>Triticinae</taxon>
        <taxon>Aegilops</taxon>
    </lineage>
</organism>
<dbReference type="SUPFAM" id="SSF101936">
    <property type="entry name" value="DNA-binding pseudobarrel domain"/>
    <property type="match status" value="1"/>
</dbReference>
<dbReference type="GO" id="GO:0005634">
    <property type="term" value="C:nucleus"/>
    <property type="evidence" value="ECO:0007669"/>
    <property type="project" value="UniProtKB-SubCell"/>
</dbReference>
<dbReference type="Gene3D" id="2.40.330.10">
    <property type="entry name" value="DNA-binding pseudobarrel domain"/>
    <property type="match status" value="1"/>
</dbReference>
<comment type="subcellular location">
    <subcellularLocation>
        <location evidence="1">Nucleus</location>
    </subcellularLocation>
</comment>
<protein>
    <submittedName>
        <fullName evidence="6">B3 domain-containing protein IDEF1</fullName>
    </submittedName>
</protein>
<dbReference type="Pfam" id="PF02362">
    <property type="entry name" value="B3"/>
    <property type="match status" value="1"/>
</dbReference>
<sequence length="351" mass="38792">MACFDLCARPLDVALVQMTCFGSSHLSWEVWSGILSIESLGTKHMGVVDGWGGHDEQSPMSSKSHVIKRPGPDASTHNAARQPPTPRGFADWSASTSAFTSLAVQSTPSTATANAYHYSLSPCYAFWTHYMLNKNAYSYYPAPNQEHTHPFSLDNNQAKDPGSIPSFGIESFNTTSLAPNMSAHMPPMEGPLPTKEPEAPEDMPARVATIKDEMDARNGVDLPELKQGHESCASKFNSGEYQVILRKELTKSDVANVGRIVLPKKDAEASLPPLCERDPVILQMDDMVLPITWKFKYRFWPNNKSRMYILDSTSEFVKTHGLQAGDALIIYKNPVPGKYIVRGEKAIQQTN</sequence>
<proteinExistence type="predicted"/>